<proteinExistence type="inferred from homology"/>
<dbReference type="InterPro" id="IPR041492">
    <property type="entry name" value="HAD_2"/>
</dbReference>
<organism evidence="6 7">
    <name type="scientific">Rapidithrix thailandica</name>
    <dbReference type="NCBI Taxonomy" id="413964"/>
    <lineage>
        <taxon>Bacteria</taxon>
        <taxon>Pseudomonadati</taxon>
        <taxon>Bacteroidota</taxon>
        <taxon>Cytophagia</taxon>
        <taxon>Cytophagales</taxon>
        <taxon>Flammeovirgaceae</taxon>
        <taxon>Rapidithrix</taxon>
    </lineage>
</organism>
<dbReference type="InterPro" id="IPR006439">
    <property type="entry name" value="HAD-SF_hydro_IA"/>
</dbReference>
<keyword evidence="4" id="KW-0460">Magnesium</keyword>
<sequence>MKHTVIFDMDGVIIDSEPIHMEIEQAMFDAYNIRLTEAEHTGFVGTSTKNMWQTLKEKFALAPTVEELVYQNRKYFLDYLKSHPAIQPIEGVRPLVEALSTMGHTLVLASSAGRENIETVLERLELTGHFPVQVSGDELPHSKPHPEIFLKAAGLVKVLPEHCLVIEDSANGVKAAKAAGMKCIGFQNPNSGNQDLRKADLIVKKMTEVTLDVVRQLLR</sequence>
<dbReference type="Pfam" id="PF13419">
    <property type="entry name" value="HAD_2"/>
    <property type="match status" value="1"/>
</dbReference>
<dbReference type="NCBIfam" id="TIGR01549">
    <property type="entry name" value="HAD-SF-IA-v1"/>
    <property type="match status" value="1"/>
</dbReference>
<dbReference type="RefSeq" id="WP_346820872.1">
    <property type="nucleotide sequence ID" value="NZ_JBDKWZ010000004.1"/>
</dbReference>
<name>A0AAW9SBI5_9BACT</name>
<dbReference type="SFLD" id="SFLDS00003">
    <property type="entry name" value="Haloacid_Dehalogenase"/>
    <property type="match status" value="1"/>
</dbReference>
<dbReference type="InterPro" id="IPR036412">
    <property type="entry name" value="HAD-like_sf"/>
</dbReference>
<evidence type="ECO:0000256" key="5">
    <source>
        <dbReference type="ARBA" id="ARBA00023277"/>
    </source>
</evidence>
<keyword evidence="5" id="KW-0119">Carbohydrate metabolism</keyword>
<dbReference type="Gene3D" id="1.10.150.240">
    <property type="entry name" value="Putative phosphatase, domain 2"/>
    <property type="match status" value="1"/>
</dbReference>
<dbReference type="Gene3D" id="3.40.50.1000">
    <property type="entry name" value="HAD superfamily/HAD-like"/>
    <property type="match status" value="1"/>
</dbReference>
<dbReference type="GO" id="GO:0003824">
    <property type="term" value="F:catalytic activity"/>
    <property type="evidence" value="ECO:0007669"/>
    <property type="project" value="UniProtKB-ARBA"/>
</dbReference>
<dbReference type="SUPFAM" id="SSF56784">
    <property type="entry name" value="HAD-like"/>
    <property type="match status" value="1"/>
</dbReference>
<evidence type="ECO:0000256" key="3">
    <source>
        <dbReference type="ARBA" id="ARBA00022723"/>
    </source>
</evidence>
<evidence type="ECO:0000256" key="2">
    <source>
        <dbReference type="ARBA" id="ARBA00006171"/>
    </source>
</evidence>
<dbReference type="InterPro" id="IPR051600">
    <property type="entry name" value="Beta-PGM-like"/>
</dbReference>
<dbReference type="AlphaFoldDB" id="A0AAW9SBI5"/>
<comment type="cofactor">
    <cofactor evidence="1">
        <name>Mg(2+)</name>
        <dbReference type="ChEBI" id="CHEBI:18420"/>
    </cofactor>
</comment>
<reference evidence="6 7" key="1">
    <citation type="submission" date="2024-04" db="EMBL/GenBank/DDBJ databases">
        <title>Novel genus in family Flammeovirgaceae.</title>
        <authorList>
            <person name="Nguyen T.H."/>
            <person name="Vuong T.Q."/>
            <person name="Le H."/>
            <person name="Kim S.-G."/>
        </authorList>
    </citation>
    <scope>NUCLEOTIDE SEQUENCE [LARGE SCALE GENOMIC DNA]</scope>
    <source>
        <strain evidence="6 7">JCM 23209</strain>
    </source>
</reference>
<dbReference type="InterPro" id="IPR023198">
    <property type="entry name" value="PGP-like_dom2"/>
</dbReference>
<dbReference type="NCBIfam" id="TIGR01509">
    <property type="entry name" value="HAD-SF-IA-v3"/>
    <property type="match status" value="1"/>
</dbReference>
<accession>A0AAW9SBI5</accession>
<dbReference type="GO" id="GO:0046872">
    <property type="term" value="F:metal ion binding"/>
    <property type="evidence" value="ECO:0007669"/>
    <property type="project" value="UniProtKB-KW"/>
</dbReference>
<dbReference type="InterPro" id="IPR023214">
    <property type="entry name" value="HAD_sf"/>
</dbReference>
<comment type="caution">
    <text evidence="6">The sequence shown here is derived from an EMBL/GenBank/DDBJ whole genome shotgun (WGS) entry which is preliminary data.</text>
</comment>
<evidence type="ECO:0000313" key="6">
    <source>
        <dbReference type="EMBL" id="MEN7548091.1"/>
    </source>
</evidence>
<dbReference type="Proteomes" id="UP001403385">
    <property type="component" value="Unassembled WGS sequence"/>
</dbReference>
<evidence type="ECO:0000256" key="4">
    <source>
        <dbReference type="ARBA" id="ARBA00022842"/>
    </source>
</evidence>
<evidence type="ECO:0000256" key="1">
    <source>
        <dbReference type="ARBA" id="ARBA00001946"/>
    </source>
</evidence>
<dbReference type="PANTHER" id="PTHR46193:SF18">
    <property type="entry name" value="HEXITOL PHOSPHATASE B"/>
    <property type="match status" value="1"/>
</dbReference>
<dbReference type="EMBL" id="JBDKWZ010000004">
    <property type="protein sequence ID" value="MEN7548091.1"/>
    <property type="molecule type" value="Genomic_DNA"/>
</dbReference>
<keyword evidence="7" id="KW-1185">Reference proteome</keyword>
<evidence type="ECO:0000313" key="7">
    <source>
        <dbReference type="Proteomes" id="UP001403385"/>
    </source>
</evidence>
<gene>
    <name evidence="6" type="ORF">AAG747_09225</name>
</gene>
<protein>
    <submittedName>
        <fullName evidence="6">HAD family phosphatase</fullName>
    </submittedName>
</protein>
<dbReference type="SFLD" id="SFLDG01135">
    <property type="entry name" value="C1.5.6:_HAD__Beta-PGM__Phospha"/>
    <property type="match status" value="1"/>
</dbReference>
<comment type="similarity">
    <text evidence="2">Belongs to the HAD-like hydrolase superfamily. CbbY/CbbZ/Gph/YieH family.</text>
</comment>
<keyword evidence="3" id="KW-0479">Metal-binding</keyword>
<dbReference type="PANTHER" id="PTHR46193">
    <property type="entry name" value="6-PHOSPHOGLUCONATE PHOSPHATASE"/>
    <property type="match status" value="1"/>
</dbReference>
<dbReference type="SFLD" id="SFLDG01129">
    <property type="entry name" value="C1.5:_HAD__Beta-PGM__Phosphata"/>
    <property type="match status" value="1"/>
</dbReference>
<dbReference type="CDD" id="cd16423">
    <property type="entry name" value="HAD_BPGM-like"/>
    <property type="match status" value="1"/>
</dbReference>